<evidence type="ECO:0000313" key="3">
    <source>
        <dbReference type="Proteomes" id="UP001337655"/>
    </source>
</evidence>
<feature type="domain" description="Heterokaryon incompatibility" evidence="1">
    <location>
        <begin position="62"/>
        <end position="197"/>
    </location>
</feature>
<evidence type="ECO:0000259" key="1">
    <source>
        <dbReference type="Pfam" id="PF06985"/>
    </source>
</evidence>
<dbReference type="InterPro" id="IPR052895">
    <property type="entry name" value="HetReg/Transcr_Mod"/>
</dbReference>
<dbReference type="Pfam" id="PF26639">
    <property type="entry name" value="Het-6_barrel"/>
    <property type="match status" value="1"/>
</dbReference>
<name>A0AAV9PFS9_9PEZI</name>
<dbReference type="Proteomes" id="UP001337655">
    <property type="component" value="Unassembled WGS sequence"/>
</dbReference>
<dbReference type="Pfam" id="PF06985">
    <property type="entry name" value="HET"/>
    <property type="match status" value="1"/>
</dbReference>
<keyword evidence="3" id="KW-1185">Reference proteome</keyword>
<dbReference type="PANTHER" id="PTHR24148">
    <property type="entry name" value="ANKYRIN REPEAT DOMAIN-CONTAINING PROTEIN 39 HOMOLOG-RELATED"/>
    <property type="match status" value="1"/>
</dbReference>
<protein>
    <recommendedName>
        <fullName evidence="1">Heterokaryon incompatibility domain-containing protein</fullName>
    </recommendedName>
</protein>
<sequence>MDFAHQSSNRQLAGVEVPLGSLYHPIEAGKAFRILLLQPATQLEDTLICDLLPTRLDGDAEYEALSYVWGEASPPGPVLLNGHEKSITPNLESALRYLRYTENVRSLWVDALCIDQDNLEERSKHVQHMSEIYKRCTRDILCLKALNEVRGLNDVARREGRAHTSDLSIRNELKRHKAQIKRLFQGNVWSRAWIVQEVAFAPEVLLVAGNSTMSWDEIEQLLNVDEFVEKTGIPDAFHEPWGHDLSLASWLKQTFYQAQVFSHQRIAMTTRENGSGSSLLEVLARFRHQQVTDPRDMVFALLALCSDTLGIEPDYTRPVEDIYVETSKRIMEHDGNLDLICQGPWQLFRDSQLRHLLPSWAPDFSDPGASRLLFAQRDIFSAGPAKLTAPLSISTSHALVVGGWDIDTLAAVRSGPAQGQSRNPARMALESMPEDVLRQAIAGGADASLGVYLKSDNVEPPFHGGKEAAFDAYWRTLMMDCVRHPNRRPDEADLERLGTLFKDWILQDREEDSGWTSHLESDLDYEIWSPLRHTIRLWRFAVTEQGYYCMVPPTAGVGMHVVALPGAKVPVVLKKVENGKFEMVGPCYVHGFMDGQAYQGEREKTKRTFEIV</sequence>
<dbReference type="InterPro" id="IPR010730">
    <property type="entry name" value="HET"/>
</dbReference>
<proteinExistence type="predicted"/>
<dbReference type="GeneID" id="89925652"/>
<dbReference type="AlphaFoldDB" id="A0AAV9PFS9"/>
<evidence type="ECO:0000313" key="2">
    <source>
        <dbReference type="EMBL" id="KAK5171162.1"/>
    </source>
</evidence>
<organism evidence="2 3">
    <name type="scientific">Saxophila tyrrhenica</name>
    <dbReference type="NCBI Taxonomy" id="1690608"/>
    <lineage>
        <taxon>Eukaryota</taxon>
        <taxon>Fungi</taxon>
        <taxon>Dikarya</taxon>
        <taxon>Ascomycota</taxon>
        <taxon>Pezizomycotina</taxon>
        <taxon>Dothideomycetes</taxon>
        <taxon>Dothideomycetidae</taxon>
        <taxon>Mycosphaerellales</taxon>
        <taxon>Extremaceae</taxon>
        <taxon>Saxophila</taxon>
    </lineage>
</organism>
<comment type="caution">
    <text evidence="2">The sequence shown here is derived from an EMBL/GenBank/DDBJ whole genome shotgun (WGS) entry which is preliminary data.</text>
</comment>
<dbReference type="RefSeq" id="XP_064660190.1">
    <property type="nucleotide sequence ID" value="XM_064801560.1"/>
</dbReference>
<reference evidence="2 3" key="1">
    <citation type="submission" date="2023-08" db="EMBL/GenBank/DDBJ databases">
        <title>Black Yeasts Isolated from many extreme environments.</title>
        <authorList>
            <person name="Coleine C."/>
            <person name="Stajich J.E."/>
            <person name="Selbmann L."/>
        </authorList>
    </citation>
    <scope>NUCLEOTIDE SEQUENCE [LARGE SCALE GENOMIC DNA]</scope>
    <source>
        <strain evidence="2 3">CCFEE 5935</strain>
    </source>
</reference>
<dbReference type="PANTHER" id="PTHR24148:SF77">
    <property type="entry name" value="HETEROKARYON INCOMPATIBILITY DOMAIN-CONTAINING PROTEIN"/>
    <property type="match status" value="1"/>
</dbReference>
<accession>A0AAV9PFS9</accession>
<gene>
    <name evidence="2" type="ORF">LTR77_004306</name>
</gene>
<dbReference type="EMBL" id="JAVRRT010000006">
    <property type="protein sequence ID" value="KAK5171162.1"/>
    <property type="molecule type" value="Genomic_DNA"/>
</dbReference>